<reference evidence="9" key="1">
    <citation type="submission" date="2025-08" db="UniProtKB">
        <authorList>
            <consortium name="RefSeq"/>
        </authorList>
    </citation>
    <scope>IDENTIFICATION</scope>
    <source>
        <tissue evidence="9">Gonads</tissue>
    </source>
</reference>
<keyword evidence="3 6" id="KW-1133">Transmembrane helix</keyword>
<gene>
    <name evidence="9" type="primary">LOC106153056</name>
</gene>
<dbReference type="GO" id="GO:0016020">
    <property type="term" value="C:membrane"/>
    <property type="evidence" value="ECO:0007669"/>
    <property type="project" value="UniProtKB-SubCell"/>
</dbReference>
<keyword evidence="4 6" id="KW-0472">Membrane</keyword>
<dbReference type="Gene3D" id="1.20.1070.10">
    <property type="entry name" value="Rhodopsin 7-helix transmembrane proteins"/>
    <property type="match status" value="1"/>
</dbReference>
<accession>A0A1S3HAX2</accession>
<dbReference type="InterPro" id="IPR019427">
    <property type="entry name" value="7TM_GPCR_serpentine_rcpt_Srw"/>
</dbReference>
<dbReference type="PANTHER" id="PTHR46641">
    <property type="entry name" value="FMRFAMIDE RECEPTOR-RELATED"/>
    <property type="match status" value="1"/>
</dbReference>
<evidence type="ECO:0000256" key="5">
    <source>
        <dbReference type="SAM" id="MobiDB-lite"/>
    </source>
</evidence>
<evidence type="ECO:0000313" key="9">
    <source>
        <dbReference type="RefSeq" id="XP_013382279.2"/>
    </source>
</evidence>
<dbReference type="OrthoDB" id="10011262at2759"/>
<dbReference type="InParanoid" id="A0A1S3HAX2"/>
<protein>
    <submittedName>
        <fullName evidence="9">Uncharacterized protein LOC106153056</fullName>
    </submittedName>
</protein>
<comment type="subcellular location">
    <subcellularLocation>
        <location evidence="1">Membrane</location>
    </subcellularLocation>
</comment>
<dbReference type="GeneID" id="106153056"/>
<dbReference type="AlphaFoldDB" id="A0A1S3HAX2"/>
<dbReference type="InterPro" id="IPR052954">
    <property type="entry name" value="GPCR-Ligand_Int"/>
</dbReference>
<feature type="transmembrane region" description="Helical" evidence="6">
    <location>
        <begin position="285"/>
        <end position="308"/>
    </location>
</feature>
<feature type="transmembrane region" description="Helical" evidence="6">
    <location>
        <begin position="429"/>
        <end position="456"/>
    </location>
</feature>
<dbReference type="PROSITE" id="PS50262">
    <property type="entry name" value="G_PROTEIN_RECEP_F1_2"/>
    <property type="match status" value="1"/>
</dbReference>
<evidence type="ECO:0000256" key="3">
    <source>
        <dbReference type="ARBA" id="ARBA00022989"/>
    </source>
</evidence>
<evidence type="ECO:0000256" key="6">
    <source>
        <dbReference type="SAM" id="Phobius"/>
    </source>
</evidence>
<keyword evidence="8" id="KW-1185">Reference proteome</keyword>
<dbReference type="Proteomes" id="UP000085678">
    <property type="component" value="Unplaced"/>
</dbReference>
<evidence type="ECO:0000256" key="1">
    <source>
        <dbReference type="ARBA" id="ARBA00004370"/>
    </source>
</evidence>
<dbReference type="InterPro" id="IPR017452">
    <property type="entry name" value="GPCR_Rhodpsn_7TM"/>
</dbReference>
<feature type="region of interest" description="Disordered" evidence="5">
    <location>
        <begin position="25"/>
        <end position="64"/>
    </location>
</feature>
<dbReference type="PANTHER" id="PTHR46641:SF2">
    <property type="entry name" value="FMRFAMIDE RECEPTOR"/>
    <property type="match status" value="1"/>
</dbReference>
<name>A0A1S3HAX2_LINAN</name>
<dbReference type="KEGG" id="lak:106153056"/>
<keyword evidence="2 6" id="KW-0812">Transmembrane</keyword>
<sequence>MYSRRGDHFLVGEFGGYDYGDFGGGDDSDAKDPSGITTTGSVTSDTPTTSTTSIFSPSAAYTGNPQAVTRSRLSDILTQVITGRPDTVPVHSTINKNILQSERPDSYDIFSTAARTGNIDTTTSTTTGSDKPITDVFTRTYELISRHTTDLVTHLNTSVTAHSGSQAQTPERHFTSHTNIFELFNSTNISWSELPETEFRMCLGCTHIIHDIVLPVVIAIGILGNAAAFLVLMRRIFRLSATARLLIGLTASAFLHCVIEVPHLLCSDKSLYASEGFQVFYRHYLIARNALNPILLSAVTCLTVAVVLERFLSLRYPFSPSMHSTVPEASKTILGVFVAVTLFHLSKSFEYAPNPDLSSAEPLIATELLRIAAYKIFRQYVNTTLTVTLPYVVLFVLLLLLVIAISNFRSQCKKSFIGQSSTGDASHMTSGVVAMATMFLLCNSLSLYLATNITVYGSEKTFSSSLNVELKELSEVMIFVYMSLPFILFCAICRNFRKATCCCGSSNSVGFSTDVSQKNSRSNSTFTGIGVSNCSLDFV</sequence>
<dbReference type="Pfam" id="PF10324">
    <property type="entry name" value="7TM_GPCR_Srw"/>
    <property type="match status" value="1"/>
</dbReference>
<dbReference type="GO" id="GO:0008528">
    <property type="term" value="F:G protein-coupled peptide receptor activity"/>
    <property type="evidence" value="ECO:0007669"/>
    <property type="project" value="InterPro"/>
</dbReference>
<proteinExistence type="predicted"/>
<evidence type="ECO:0000313" key="8">
    <source>
        <dbReference type="Proteomes" id="UP000085678"/>
    </source>
</evidence>
<feature type="domain" description="G-protein coupled receptors family 1 profile" evidence="7">
    <location>
        <begin position="224"/>
        <end position="489"/>
    </location>
</feature>
<dbReference type="SUPFAM" id="SSF81321">
    <property type="entry name" value="Family A G protein-coupled receptor-like"/>
    <property type="match status" value="1"/>
</dbReference>
<feature type="transmembrane region" description="Helical" evidence="6">
    <location>
        <begin position="212"/>
        <end position="233"/>
    </location>
</feature>
<evidence type="ECO:0000256" key="2">
    <source>
        <dbReference type="ARBA" id="ARBA00022692"/>
    </source>
</evidence>
<feature type="compositionally biased region" description="Low complexity" evidence="5">
    <location>
        <begin position="34"/>
        <end position="58"/>
    </location>
</feature>
<evidence type="ECO:0000259" key="7">
    <source>
        <dbReference type="PROSITE" id="PS50262"/>
    </source>
</evidence>
<feature type="transmembrane region" description="Helical" evidence="6">
    <location>
        <begin position="476"/>
        <end position="496"/>
    </location>
</feature>
<evidence type="ECO:0000256" key="4">
    <source>
        <dbReference type="ARBA" id="ARBA00023136"/>
    </source>
</evidence>
<feature type="transmembrane region" description="Helical" evidence="6">
    <location>
        <begin position="388"/>
        <end position="408"/>
    </location>
</feature>
<organism evidence="8 9">
    <name type="scientific">Lingula anatina</name>
    <name type="common">Brachiopod</name>
    <name type="synonym">Lingula unguis</name>
    <dbReference type="NCBI Taxonomy" id="7574"/>
    <lineage>
        <taxon>Eukaryota</taxon>
        <taxon>Metazoa</taxon>
        <taxon>Spiralia</taxon>
        <taxon>Lophotrochozoa</taxon>
        <taxon>Brachiopoda</taxon>
        <taxon>Linguliformea</taxon>
        <taxon>Lingulata</taxon>
        <taxon>Lingulida</taxon>
        <taxon>Linguloidea</taxon>
        <taxon>Lingulidae</taxon>
        <taxon>Lingula</taxon>
    </lineage>
</organism>
<dbReference type="RefSeq" id="XP_013382279.2">
    <property type="nucleotide sequence ID" value="XM_013526825.2"/>
</dbReference>